<dbReference type="GO" id="GO:0016811">
    <property type="term" value="F:hydrolase activity, acting on carbon-nitrogen (but not peptide) bonds, in linear amides"/>
    <property type="evidence" value="ECO:0007669"/>
    <property type="project" value="InterPro"/>
</dbReference>
<dbReference type="InterPro" id="IPR023872">
    <property type="entry name" value="PNAG_deacetylase"/>
</dbReference>
<dbReference type="Pfam" id="PF01522">
    <property type="entry name" value="Polysacc_deac_1"/>
    <property type="match status" value="1"/>
</dbReference>
<evidence type="ECO:0000313" key="11">
    <source>
        <dbReference type="EMBL" id="GEQ04059.1"/>
    </source>
</evidence>
<proteinExistence type="inferred from homology"/>
<evidence type="ECO:0000313" key="12">
    <source>
        <dbReference type="Proteomes" id="UP000321839"/>
    </source>
</evidence>
<dbReference type="AlphaFoldDB" id="A0AB34AM04"/>
<dbReference type="Gene3D" id="3.20.20.370">
    <property type="entry name" value="Glycoside hydrolase/deacetylase"/>
    <property type="match status" value="1"/>
</dbReference>
<dbReference type="RefSeq" id="WP_046467879.1">
    <property type="nucleotide sequence ID" value="NZ_BKAW01000022.1"/>
</dbReference>
<evidence type="ECO:0000259" key="10">
    <source>
        <dbReference type="PROSITE" id="PS51677"/>
    </source>
</evidence>
<keyword evidence="7" id="KW-0378">Hydrolase</keyword>
<evidence type="ECO:0000256" key="9">
    <source>
        <dbReference type="ARBA" id="ARBA00033195"/>
    </source>
</evidence>
<dbReference type="PROSITE" id="PS51677">
    <property type="entry name" value="NODB"/>
    <property type="match status" value="1"/>
</dbReference>
<evidence type="ECO:0000256" key="1">
    <source>
        <dbReference type="ARBA" id="ARBA00004191"/>
    </source>
</evidence>
<keyword evidence="4" id="KW-0134">Cell wall</keyword>
<keyword evidence="6" id="KW-0732">Signal</keyword>
<sequence length="284" mass="33532">MSRRLLLFTLILLIIISSNLIMNNQKVQSKEKEIKYKENSALALNYHRIRNDNFFDDFLSIFSNSKELSTYSITKEQFEKQIKWLKEHHAHFLTEEEFIKYKKIGKFPKRSVWINFDDMDQSIYKNAHPVLEKYNIPATGFVITGNVGAENFNNLNLTTLKELKKMKKSGLWTFSSHTNNLHKLSKNKSMMVKTSNKNFVDDISKSNEYLKKHFNYDNESLAYPYGQIDQEKEKNLKKAGIKYGYVLEERPVEPGDDNYYIPRILVSDDAFHQIIQKWDGFKNE</sequence>
<evidence type="ECO:0000256" key="5">
    <source>
        <dbReference type="ARBA" id="ARBA00022525"/>
    </source>
</evidence>
<dbReference type="GO" id="GO:0005975">
    <property type="term" value="P:carbohydrate metabolic process"/>
    <property type="evidence" value="ECO:0007669"/>
    <property type="project" value="InterPro"/>
</dbReference>
<dbReference type="EMBL" id="BKAW01000022">
    <property type="protein sequence ID" value="GEQ04059.1"/>
    <property type="molecule type" value="Genomic_DNA"/>
</dbReference>
<comment type="similarity">
    <text evidence="2">Belongs to the polysaccharide deacetylase family.</text>
</comment>
<reference evidence="11 12" key="1">
    <citation type="submission" date="2019-07" db="EMBL/GenBank/DDBJ databases">
        <title>Whole genome shotgun sequence of Staphylococcus cohnii subsp. urealyticus NBRC 109766.</title>
        <authorList>
            <person name="Hosoyama A."/>
            <person name="Uohara A."/>
            <person name="Ohji S."/>
            <person name="Ichikawa N."/>
        </authorList>
    </citation>
    <scope>NUCLEOTIDE SEQUENCE [LARGE SCALE GENOMIC DNA]</scope>
    <source>
        <strain evidence="11 12">NBRC 109766</strain>
    </source>
</reference>
<gene>
    <name evidence="11" type="primary">icaB</name>
    <name evidence="11" type="ORF">SCO02_25000</name>
</gene>
<feature type="domain" description="NodB homology" evidence="10">
    <location>
        <begin position="110"/>
        <end position="284"/>
    </location>
</feature>
<organism evidence="11 12">
    <name type="scientific">Staphylococcus ureilyticus</name>
    <name type="common">Staphylococcus cohnii subsp. urealyticus</name>
    <dbReference type="NCBI Taxonomy" id="94138"/>
    <lineage>
        <taxon>Bacteria</taxon>
        <taxon>Bacillati</taxon>
        <taxon>Bacillota</taxon>
        <taxon>Bacilli</taxon>
        <taxon>Bacillales</taxon>
        <taxon>Staphylococcaceae</taxon>
        <taxon>Staphylococcus</taxon>
        <taxon>Staphylococcus cohnii species complex</taxon>
    </lineage>
</organism>
<evidence type="ECO:0000256" key="2">
    <source>
        <dbReference type="ARBA" id="ARBA00010973"/>
    </source>
</evidence>
<evidence type="ECO:0000256" key="3">
    <source>
        <dbReference type="ARBA" id="ARBA00016781"/>
    </source>
</evidence>
<dbReference type="SUPFAM" id="SSF88713">
    <property type="entry name" value="Glycoside hydrolase/deacetylase"/>
    <property type="match status" value="1"/>
</dbReference>
<evidence type="ECO:0000256" key="6">
    <source>
        <dbReference type="ARBA" id="ARBA00022729"/>
    </source>
</evidence>
<dbReference type="PANTHER" id="PTHR34216">
    <property type="match status" value="1"/>
</dbReference>
<keyword evidence="12" id="KW-1185">Reference proteome</keyword>
<evidence type="ECO:0000256" key="7">
    <source>
        <dbReference type="ARBA" id="ARBA00022801"/>
    </source>
</evidence>
<dbReference type="NCBIfam" id="TIGR03933">
    <property type="entry name" value="PIA_icaB"/>
    <property type="match status" value="1"/>
</dbReference>
<name>A0AB34AM04_STAUR</name>
<protein>
    <recommendedName>
        <fullName evidence="3">Poly-beta-1,6-N-acetyl-D-glucosamine N-deacetylase</fullName>
    </recommendedName>
    <alternativeName>
        <fullName evidence="9">Biofilm polysaccharide intercellular adhesin deacetylase</fullName>
    </alternativeName>
    <alternativeName>
        <fullName evidence="8">Intercellular adhesion protein B</fullName>
    </alternativeName>
</protein>
<accession>A0AB34AM04</accession>
<evidence type="ECO:0000256" key="4">
    <source>
        <dbReference type="ARBA" id="ARBA00022512"/>
    </source>
</evidence>
<dbReference type="InterPro" id="IPR051398">
    <property type="entry name" value="Polysacch_Deacetylase"/>
</dbReference>
<evidence type="ECO:0000256" key="8">
    <source>
        <dbReference type="ARBA" id="ARBA00030189"/>
    </source>
</evidence>
<keyword evidence="5" id="KW-0964">Secreted</keyword>
<dbReference type="Proteomes" id="UP000321839">
    <property type="component" value="Unassembled WGS sequence"/>
</dbReference>
<dbReference type="InterPro" id="IPR011330">
    <property type="entry name" value="Glyco_hydro/deAcase_b/a-brl"/>
</dbReference>
<comment type="subcellular location">
    <subcellularLocation>
        <location evidence="1">Secreted</location>
        <location evidence="1">Cell wall</location>
    </subcellularLocation>
</comment>
<comment type="caution">
    <text evidence="11">The sequence shown here is derived from an EMBL/GenBank/DDBJ whole genome shotgun (WGS) entry which is preliminary data.</text>
</comment>
<dbReference type="InterPro" id="IPR002509">
    <property type="entry name" value="NODB_dom"/>
</dbReference>
<dbReference type="PANTHER" id="PTHR34216:SF3">
    <property type="entry name" value="POLY-BETA-1,6-N-ACETYL-D-GLUCOSAMINE N-DEACETYLASE"/>
    <property type="match status" value="1"/>
</dbReference>